<dbReference type="Pfam" id="PF04101">
    <property type="entry name" value="Glyco_tran_28_C"/>
    <property type="match status" value="1"/>
</dbReference>
<proteinExistence type="predicted"/>
<dbReference type="SUPFAM" id="SSF53756">
    <property type="entry name" value="UDP-Glycosyltransferase/glycogen phosphorylase"/>
    <property type="match status" value="1"/>
</dbReference>
<evidence type="ECO:0000313" key="2">
    <source>
        <dbReference type="EMBL" id="KKN50535.1"/>
    </source>
</evidence>
<reference evidence="2" key="1">
    <citation type="journal article" date="2015" name="Nature">
        <title>Complex archaea that bridge the gap between prokaryotes and eukaryotes.</title>
        <authorList>
            <person name="Spang A."/>
            <person name="Saw J.H."/>
            <person name="Jorgensen S.L."/>
            <person name="Zaremba-Niedzwiedzka K."/>
            <person name="Martijn J."/>
            <person name="Lind A.E."/>
            <person name="van Eijk R."/>
            <person name="Schleper C."/>
            <person name="Guy L."/>
            <person name="Ettema T.J."/>
        </authorList>
    </citation>
    <scope>NUCLEOTIDE SEQUENCE</scope>
</reference>
<dbReference type="PANTHER" id="PTHR21015">
    <property type="entry name" value="UDP-N-ACETYLGLUCOSAMINE--N-ACETYLMURAMYL-(PENTAPEPTIDE) PYROPHOSPHORYL-UNDECAPRENOL N-ACETYLGLUCOSAMINE TRANSFERASE 1"/>
    <property type="match status" value="1"/>
</dbReference>
<accession>A0A0F9R1P4</accession>
<protein>
    <recommendedName>
        <fullName evidence="1">Glycosyl transferase family 28 C-terminal domain-containing protein</fullName>
    </recommendedName>
</protein>
<dbReference type="InterPro" id="IPR007235">
    <property type="entry name" value="Glyco_trans_28_C"/>
</dbReference>
<feature type="domain" description="Glycosyl transferase family 28 C-terminal" evidence="1">
    <location>
        <begin position="251"/>
        <end position="319"/>
    </location>
</feature>
<evidence type="ECO:0000259" key="1">
    <source>
        <dbReference type="Pfam" id="PF04101"/>
    </source>
</evidence>
<comment type="caution">
    <text evidence="2">The sequence shown here is derived from an EMBL/GenBank/DDBJ whole genome shotgun (WGS) entry which is preliminary data.</text>
</comment>
<organism evidence="2">
    <name type="scientific">marine sediment metagenome</name>
    <dbReference type="NCBI Taxonomy" id="412755"/>
    <lineage>
        <taxon>unclassified sequences</taxon>
        <taxon>metagenomes</taxon>
        <taxon>ecological metagenomes</taxon>
    </lineage>
</organism>
<dbReference type="GO" id="GO:0016758">
    <property type="term" value="F:hexosyltransferase activity"/>
    <property type="evidence" value="ECO:0007669"/>
    <property type="project" value="InterPro"/>
</dbReference>
<dbReference type="AlphaFoldDB" id="A0A0F9R1P4"/>
<gene>
    <name evidence="2" type="ORF">LCGC14_0631880</name>
</gene>
<sequence>MTRAAPSLAPFGYFVHHQGRGHAERAAALINALPEARLVTIFSARDDIFPPLRAGVRIERIPSLFEPTGNERPADWVATPETLHCAPLGWPGIRQAMGQIAGWFASADPALMICDVSAEVAQLARICSVPHVKVLQHGARGDAGHRAAYDGAVGLLAPCHSDLAQPDWTPAMRAKTCFAPGLGVSVALPTRAEARARLGIGPEEEVILVISGGGGEGLASAPFGIAARTFPGTRWITLGKMMRDWHATEPANLEHAGWIDGVEDHLAAADLVVSSTGNTTCQQVLSTGLPWIVVPEWRYFDEQVAKARALEAAGAALHLPSLPSSAQAWRAAVDAARAQHDPARQRALVSADAAPQAARWLEALAARLRPIPDRVDPPALHPVPSHTSSAAPSAISASAMAPSAAAILPIRVSGA</sequence>
<dbReference type="Gene3D" id="3.40.50.2000">
    <property type="entry name" value="Glycogen Phosphorylase B"/>
    <property type="match status" value="1"/>
</dbReference>
<dbReference type="PANTHER" id="PTHR21015:SF22">
    <property type="entry name" value="GLYCOSYLTRANSFERASE"/>
    <property type="match status" value="1"/>
</dbReference>
<dbReference type="EMBL" id="LAZR01001109">
    <property type="protein sequence ID" value="KKN50535.1"/>
    <property type="molecule type" value="Genomic_DNA"/>
</dbReference>
<name>A0A0F9R1P4_9ZZZZ</name>